<organism evidence="1 2">
    <name type="scientific">Cutaneotrichosporon oleaginosum</name>
    <dbReference type="NCBI Taxonomy" id="879819"/>
    <lineage>
        <taxon>Eukaryota</taxon>
        <taxon>Fungi</taxon>
        <taxon>Dikarya</taxon>
        <taxon>Basidiomycota</taxon>
        <taxon>Agaricomycotina</taxon>
        <taxon>Tremellomycetes</taxon>
        <taxon>Trichosporonales</taxon>
        <taxon>Trichosporonaceae</taxon>
        <taxon>Cutaneotrichosporon</taxon>
    </lineage>
</organism>
<evidence type="ECO:0000313" key="2">
    <source>
        <dbReference type="Proteomes" id="UP000053611"/>
    </source>
</evidence>
<sequence length="415" mass="46696">MPEGNTRLQRVLAKWRAGKPVRLGVIGGSNSAGQGVWADNQMMYSQLNMHVQLFNYLDARFPQRGKVMEATGGGDENSFVNGAKFGRGTEYFTMCSDVHLPEELDLVVVEFAVNDQYNLEATEAYEFLVRYLLERPGSPAVLELQTFGYEFDKVLTGGGSHLATNLYYNIPTIAPRTLFYDGAQHNVTKFWDWFYWYNPHEVPADLHGVDLRHFGPGGHRVSAELMEAYIEQQLCEMDYTEEQAGTRDIDTLYPVQPVHPLSLMSAFSRDHPGAAMRRLAPKCQSIDSDSHPLTPVHSDGWERWTWTGDNGKTKTYLRATQPGATVTFDLGAVTSRVEIFYLRSKAFGLGSLECTLNGEHAKTIHGWWDKAENIGQSTRWRNIEAGDYRLECELLGETKDPGGGTEFRIMAVMSI</sequence>
<dbReference type="GeneID" id="28980128"/>
<dbReference type="PANTHER" id="PTHR34407:SF1">
    <property type="entry name" value="SGNH HYDROLASE-TYPE ESTERASE DOMAIN-CONTAINING PROTEIN"/>
    <property type="match status" value="1"/>
</dbReference>
<dbReference type="AlphaFoldDB" id="A0A0J1AZR8"/>
<accession>A0A0J1AZR8</accession>
<reference evidence="1 2" key="1">
    <citation type="submission" date="2015-03" db="EMBL/GenBank/DDBJ databases">
        <title>Genomics and transcriptomics of the oil-accumulating basidiomycete yeast T. oleaginosus allow insights into substrate utilization and the diverse evolutionary trajectories of mating systems in fungi.</title>
        <authorList>
            <consortium name="DOE Joint Genome Institute"/>
            <person name="Kourist R."/>
            <person name="Kracht O."/>
            <person name="Bracharz F."/>
            <person name="Lipzen A."/>
            <person name="Nolan M."/>
            <person name="Ohm R."/>
            <person name="Grigoriev I."/>
            <person name="Sun S."/>
            <person name="Heitman J."/>
            <person name="Bruck T."/>
            <person name="Nowrousian M."/>
        </authorList>
    </citation>
    <scope>NUCLEOTIDE SEQUENCE [LARGE SCALE GENOMIC DNA]</scope>
    <source>
        <strain evidence="1 2">IBC0246</strain>
    </source>
</reference>
<dbReference type="PANTHER" id="PTHR34407">
    <property type="entry name" value="EXPRESSED PROTEIN"/>
    <property type="match status" value="1"/>
</dbReference>
<dbReference type="OrthoDB" id="544608at2759"/>
<dbReference type="RefSeq" id="XP_018277325.1">
    <property type="nucleotide sequence ID" value="XM_018419525.1"/>
</dbReference>
<evidence type="ECO:0000313" key="1">
    <source>
        <dbReference type="EMBL" id="KLT40834.1"/>
    </source>
</evidence>
<dbReference type="SUPFAM" id="SSF52266">
    <property type="entry name" value="SGNH hydrolase"/>
    <property type="match status" value="1"/>
</dbReference>
<evidence type="ECO:0008006" key="3">
    <source>
        <dbReference type="Google" id="ProtNLM"/>
    </source>
</evidence>
<dbReference type="EMBL" id="KQ087228">
    <property type="protein sequence ID" value="KLT40834.1"/>
    <property type="molecule type" value="Genomic_DNA"/>
</dbReference>
<protein>
    <recommendedName>
        <fullName evidence="3">SGNH hydrolase-type esterase domain-containing protein</fullName>
    </recommendedName>
</protein>
<name>A0A0J1AZR8_9TREE</name>
<proteinExistence type="predicted"/>
<gene>
    <name evidence="1" type="ORF">CC85DRAFT_141454</name>
</gene>
<dbReference type="CDD" id="cd00229">
    <property type="entry name" value="SGNH_hydrolase"/>
    <property type="match status" value="1"/>
</dbReference>
<keyword evidence="2" id="KW-1185">Reference proteome</keyword>
<dbReference type="Proteomes" id="UP000053611">
    <property type="component" value="Unassembled WGS sequence"/>
</dbReference>